<protein>
    <recommendedName>
        <fullName evidence="1">MOSC domain-containing protein</fullName>
    </recommendedName>
</protein>
<dbReference type="EMBL" id="JAMTCP010000056">
    <property type="protein sequence ID" value="MCP2262114.1"/>
    <property type="molecule type" value="Genomic_DNA"/>
</dbReference>
<dbReference type="InterPro" id="IPR011037">
    <property type="entry name" value="Pyrv_Knase-like_insert_dom_sf"/>
</dbReference>
<dbReference type="InterPro" id="IPR005303">
    <property type="entry name" value="MOCOS_middle"/>
</dbReference>
<organism evidence="2 3">
    <name type="scientific">Streptoalloteichus tenebrarius (strain ATCC 17920 / DSM 40477 / JCM 4838 / CBS 697.72 / NBRC 16177 / NCIMB 11028 / NRRL B-12390 / A12253. 1 / ISP 5477)</name>
    <name type="common">Streptomyces tenebrarius</name>
    <dbReference type="NCBI Taxonomy" id="1933"/>
    <lineage>
        <taxon>Bacteria</taxon>
        <taxon>Bacillati</taxon>
        <taxon>Actinomycetota</taxon>
        <taxon>Actinomycetes</taxon>
        <taxon>Pseudonocardiales</taxon>
        <taxon>Pseudonocardiaceae</taxon>
        <taxon>Streptoalloteichus</taxon>
    </lineage>
</organism>
<dbReference type="Pfam" id="PF03476">
    <property type="entry name" value="MOSC_N"/>
    <property type="match status" value="1"/>
</dbReference>
<name>A0ABT1I2W4_STRSD</name>
<dbReference type="PANTHER" id="PTHR14237:SF19">
    <property type="entry name" value="MITOCHONDRIAL AMIDOXIME REDUCING COMPONENT 1"/>
    <property type="match status" value="1"/>
</dbReference>
<dbReference type="Pfam" id="PF03473">
    <property type="entry name" value="MOSC"/>
    <property type="match status" value="1"/>
</dbReference>
<gene>
    <name evidence="2" type="ORF">LX15_005846</name>
</gene>
<dbReference type="SUPFAM" id="SSF141673">
    <property type="entry name" value="MOSC N-terminal domain-like"/>
    <property type="match status" value="1"/>
</dbReference>
<dbReference type="PANTHER" id="PTHR14237">
    <property type="entry name" value="MOLYBDOPTERIN COFACTOR SULFURASE MOSC"/>
    <property type="match status" value="1"/>
</dbReference>
<evidence type="ECO:0000313" key="3">
    <source>
        <dbReference type="Proteomes" id="UP001205311"/>
    </source>
</evidence>
<proteinExistence type="predicted"/>
<evidence type="ECO:0000313" key="2">
    <source>
        <dbReference type="EMBL" id="MCP2262114.1"/>
    </source>
</evidence>
<accession>A0ABT1I2W4</accession>
<comment type="caution">
    <text evidence="2">The sequence shown here is derived from an EMBL/GenBank/DDBJ whole genome shotgun (WGS) entry which is preliminary data.</text>
</comment>
<dbReference type="InterPro" id="IPR005302">
    <property type="entry name" value="MoCF_Sase_C"/>
</dbReference>
<sequence>MSVNAPATVHSLTYYPVKGCAGITVDRAEVTARGLRHDREFMVVAAETGRFLSQRRLPSMAVVQPRMLDDGDTLALSAPGVEDLKAGVVEDGPRREVSVFSFTGQGVDQGDDAARWFGVVLGVDCRLVRVPPDHTRVSSGETGGTAGFADGHALLVASLASLAELNRRLAERDVAALPMNRFRPNVVLDGWTEPHAEDLVRSARLGEVEIGYEKRCKRCAVPTVDQETGRPAGPEPTRTLATYRGGAEEGGVVFGMKAAVVRPGVVSVGDTVTVHRWA</sequence>
<reference evidence="2 3" key="1">
    <citation type="submission" date="2022-06" db="EMBL/GenBank/DDBJ databases">
        <title>Genomic Encyclopedia of Archaeal and Bacterial Type Strains, Phase II (KMG-II): from individual species to whole genera.</title>
        <authorList>
            <person name="Goeker M."/>
        </authorList>
    </citation>
    <scope>NUCLEOTIDE SEQUENCE [LARGE SCALE GENOMIC DNA]</scope>
    <source>
        <strain evidence="2 3">DSM 40477</strain>
    </source>
</reference>
<dbReference type="SUPFAM" id="SSF50800">
    <property type="entry name" value="PK beta-barrel domain-like"/>
    <property type="match status" value="1"/>
</dbReference>
<keyword evidence="3" id="KW-1185">Reference proteome</keyword>
<dbReference type="PROSITE" id="PS51340">
    <property type="entry name" value="MOSC"/>
    <property type="match status" value="1"/>
</dbReference>
<evidence type="ECO:0000259" key="1">
    <source>
        <dbReference type="PROSITE" id="PS51340"/>
    </source>
</evidence>
<dbReference type="Proteomes" id="UP001205311">
    <property type="component" value="Unassembled WGS sequence"/>
</dbReference>
<feature type="domain" description="MOSC" evidence="1">
    <location>
        <begin position="125"/>
        <end position="275"/>
    </location>
</feature>